<accession>A0A9K3KM43</accession>
<dbReference type="InterPro" id="IPR039135">
    <property type="entry name" value="NAT9-like"/>
</dbReference>
<evidence type="ECO:0000313" key="3">
    <source>
        <dbReference type="EMBL" id="KAG7345916.1"/>
    </source>
</evidence>
<protein>
    <submittedName>
        <fullName evidence="3">Acetyltransferase GNAT domain containing protein</fullName>
    </submittedName>
</protein>
<keyword evidence="4" id="KW-1185">Reference proteome</keyword>
<sequence>MKLNYKTCLVGEKVTLVPYRSEHVPKYHEWIQDPSLLEATGSEPLSYLEETEMQQSWRDDPKKCTFIVHRTPLVCNQNSTSFDVNDNLHYMVGDINLFLSEIDNDEDEDEQDVNQNTSTTSIHCRYVDGLVNRNELS</sequence>
<dbReference type="GO" id="GO:0008080">
    <property type="term" value="F:N-acetyltransferase activity"/>
    <property type="evidence" value="ECO:0007669"/>
    <property type="project" value="InterPro"/>
</dbReference>
<dbReference type="EMBL" id="JAGRRH010000021">
    <property type="protein sequence ID" value="KAG7345916.1"/>
    <property type="molecule type" value="Genomic_DNA"/>
</dbReference>
<name>A0A9K3KM43_9STRA</name>
<dbReference type="PANTHER" id="PTHR13256">
    <property type="entry name" value="N-ACETYLTRANSFERASE 9"/>
    <property type="match status" value="1"/>
</dbReference>
<evidence type="ECO:0000256" key="1">
    <source>
        <dbReference type="ARBA" id="ARBA00022679"/>
    </source>
</evidence>
<dbReference type="AlphaFoldDB" id="A0A9K3KM43"/>
<keyword evidence="1" id="KW-0808">Transferase</keyword>
<dbReference type="PANTHER" id="PTHR13256:SF16">
    <property type="entry name" value="ALPHA_BETA-TUBULIN-N-ACETYLTRANSFERASE 9"/>
    <property type="match status" value="1"/>
</dbReference>
<reference evidence="3" key="1">
    <citation type="journal article" date="2021" name="Sci. Rep.">
        <title>Diploid genomic architecture of Nitzschia inconspicua, an elite biomass production diatom.</title>
        <authorList>
            <person name="Oliver A."/>
            <person name="Podell S."/>
            <person name="Pinowska A."/>
            <person name="Traller J.C."/>
            <person name="Smith S.R."/>
            <person name="McClure R."/>
            <person name="Beliaev A."/>
            <person name="Bohutskyi P."/>
            <person name="Hill E.A."/>
            <person name="Rabines A."/>
            <person name="Zheng H."/>
            <person name="Allen L.Z."/>
            <person name="Kuo A."/>
            <person name="Grigoriev I.V."/>
            <person name="Allen A.E."/>
            <person name="Hazlebeck D."/>
            <person name="Allen E.E."/>
        </authorList>
    </citation>
    <scope>NUCLEOTIDE SEQUENCE</scope>
    <source>
        <strain evidence="3">Hildebrandi</strain>
    </source>
</reference>
<dbReference type="Proteomes" id="UP000693970">
    <property type="component" value="Unassembled WGS sequence"/>
</dbReference>
<organism evidence="3 4">
    <name type="scientific">Nitzschia inconspicua</name>
    <dbReference type="NCBI Taxonomy" id="303405"/>
    <lineage>
        <taxon>Eukaryota</taxon>
        <taxon>Sar</taxon>
        <taxon>Stramenopiles</taxon>
        <taxon>Ochrophyta</taxon>
        <taxon>Bacillariophyta</taxon>
        <taxon>Bacillariophyceae</taxon>
        <taxon>Bacillariophycidae</taxon>
        <taxon>Bacillariales</taxon>
        <taxon>Bacillariaceae</taxon>
        <taxon>Nitzschia</taxon>
    </lineage>
</organism>
<gene>
    <name evidence="3" type="ORF">IV203_004983</name>
</gene>
<evidence type="ECO:0000256" key="2">
    <source>
        <dbReference type="ARBA" id="ARBA00023315"/>
    </source>
</evidence>
<keyword evidence="2" id="KW-0012">Acyltransferase</keyword>
<proteinExistence type="predicted"/>
<comment type="caution">
    <text evidence="3">The sequence shown here is derived from an EMBL/GenBank/DDBJ whole genome shotgun (WGS) entry which is preliminary data.</text>
</comment>
<evidence type="ECO:0000313" key="4">
    <source>
        <dbReference type="Proteomes" id="UP000693970"/>
    </source>
</evidence>
<reference evidence="3" key="2">
    <citation type="submission" date="2021-04" db="EMBL/GenBank/DDBJ databases">
        <authorList>
            <person name="Podell S."/>
        </authorList>
    </citation>
    <scope>NUCLEOTIDE SEQUENCE</scope>
    <source>
        <strain evidence="3">Hildebrandi</strain>
    </source>
</reference>
<dbReference type="OrthoDB" id="5043642at2759"/>